<dbReference type="SUPFAM" id="SSF55729">
    <property type="entry name" value="Acyl-CoA N-acyltransferases (Nat)"/>
    <property type="match status" value="1"/>
</dbReference>
<dbReference type="Gene3D" id="3.40.630.30">
    <property type="match status" value="1"/>
</dbReference>
<evidence type="ECO:0000259" key="1">
    <source>
        <dbReference type="PROSITE" id="PS51186"/>
    </source>
</evidence>
<protein>
    <submittedName>
        <fullName evidence="2">GNAT family N-acetyltransferase</fullName>
    </submittedName>
</protein>
<dbReference type="Proteomes" id="UP000714420">
    <property type="component" value="Unassembled WGS sequence"/>
</dbReference>
<dbReference type="PROSITE" id="PS51186">
    <property type="entry name" value="GNAT"/>
    <property type="match status" value="1"/>
</dbReference>
<dbReference type="CDD" id="cd04301">
    <property type="entry name" value="NAT_SF"/>
    <property type="match status" value="1"/>
</dbReference>
<dbReference type="InterPro" id="IPR000182">
    <property type="entry name" value="GNAT_dom"/>
</dbReference>
<accession>A0ABX2AKG1</accession>
<evidence type="ECO:0000313" key="3">
    <source>
        <dbReference type="Proteomes" id="UP000714420"/>
    </source>
</evidence>
<evidence type="ECO:0000313" key="2">
    <source>
        <dbReference type="EMBL" id="NPD91524.1"/>
    </source>
</evidence>
<feature type="domain" description="N-acetyltransferase" evidence="1">
    <location>
        <begin position="10"/>
        <end position="170"/>
    </location>
</feature>
<dbReference type="PANTHER" id="PTHR43415:SF3">
    <property type="entry name" value="GNAT-FAMILY ACETYLTRANSFERASE"/>
    <property type="match status" value="1"/>
</dbReference>
<sequence length="173" mass="19812">MSNSYSLPVVKLRAIEPEDLDIMYSIENDRSIWNVSVTNVPYSKQTILNYISNSVSDIYVDRQVRMMVENIYGEIVGIVDIVNFEPSHLRAEIGIIISPEFSGRGYGRAVLNAVADYAIRILHLHQLYAIVSVNNERSLKMFKCCGYKETSCLKEWLYDGKNYVDALMLQVFL</sequence>
<keyword evidence="3" id="KW-1185">Reference proteome</keyword>
<dbReference type="EMBL" id="JABKKF010000002">
    <property type="protein sequence ID" value="NPD91524.1"/>
    <property type="molecule type" value="Genomic_DNA"/>
</dbReference>
<dbReference type="InterPro" id="IPR016181">
    <property type="entry name" value="Acyl_CoA_acyltransferase"/>
</dbReference>
<name>A0ABX2AKG1_9BACT</name>
<gene>
    <name evidence="2" type="ORF">HPS56_03995</name>
</gene>
<comment type="caution">
    <text evidence="2">The sequence shown here is derived from an EMBL/GenBank/DDBJ whole genome shotgun (WGS) entry which is preliminary data.</text>
</comment>
<dbReference type="PANTHER" id="PTHR43415">
    <property type="entry name" value="SPERMIDINE N(1)-ACETYLTRANSFERASE"/>
    <property type="match status" value="1"/>
</dbReference>
<organism evidence="2 3">
    <name type="scientific">Xylanibacter muris</name>
    <dbReference type="NCBI Taxonomy" id="2736290"/>
    <lineage>
        <taxon>Bacteria</taxon>
        <taxon>Pseudomonadati</taxon>
        <taxon>Bacteroidota</taxon>
        <taxon>Bacteroidia</taxon>
        <taxon>Bacteroidales</taxon>
        <taxon>Prevotellaceae</taxon>
        <taxon>Xylanibacter</taxon>
    </lineage>
</organism>
<dbReference type="Pfam" id="PF13302">
    <property type="entry name" value="Acetyltransf_3"/>
    <property type="match status" value="1"/>
</dbReference>
<dbReference type="RefSeq" id="WP_172274188.1">
    <property type="nucleotide sequence ID" value="NZ_CASGMU010000002.1"/>
</dbReference>
<proteinExistence type="predicted"/>
<reference evidence="2 3" key="1">
    <citation type="submission" date="2020-05" db="EMBL/GenBank/DDBJ databases">
        <title>Distinct polysaccharide utilization as determinants for interspecies competition between intestinal Prevotella spp.</title>
        <authorList>
            <person name="Galvez E.J.C."/>
            <person name="Iljazovic A."/>
            <person name="Strowig T."/>
        </authorList>
    </citation>
    <scope>NUCLEOTIDE SEQUENCE [LARGE SCALE GENOMIC DNA]</scope>
    <source>
        <strain evidence="2 3">PMUR</strain>
    </source>
</reference>